<evidence type="ECO:0000256" key="7">
    <source>
        <dbReference type="SAM" id="MobiDB-lite"/>
    </source>
</evidence>
<gene>
    <name evidence="10" type="ORF">OSTQU699_LOCUS5999</name>
    <name evidence="11" type="ORF">OSTQU699_LOCUS7228</name>
</gene>
<dbReference type="InterPro" id="IPR011866">
    <property type="entry name" value="CysW_permease"/>
</dbReference>
<feature type="transmembrane region" description="Helical" evidence="8">
    <location>
        <begin position="162"/>
        <end position="186"/>
    </location>
</feature>
<protein>
    <recommendedName>
        <fullName evidence="9">ABC transmembrane type-1 domain-containing protein</fullName>
    </recommendedName>
</protein>
<dbReference type="GO" id="GO:0042170">
    <property type="term" value="C:plastid membrane"/>
    <property type="evidence" value="ECO:0007669"/>
    <property type="project" value="UniProtKB-SubCell"/>
</dbReference>
<dbReference type="InterPro" id="IPR005667">
    <property type="entry name" value="Sulph_transpt2"/>
</dbReference>
<name>A0A8S1J4B6_9CHLO</name>
<feature type="region of interest" description="Disordered" evidence="7">
    <location>
        <begin position="1"/>
        <end position="34"/>
    </location>
</feature>
<dbReference type="SUPFAM" id="SSF161098">
    <property type="entry name" value="MetI-like"/>
    <property type="match status" value="1"/>
</dbReference>
<dbReference type="Proteomes" id="UP000708148">
    <property type="component" value="Unassembled WGS sequence"/>
</dbReference>
<evidence type="ECO:0000256" key="3">
    <source>
        <dbReference type="ARBA" id="ARBA00022692"/>
    </source>
</evidence>
<feature type="compositionally biased region" description="Gly residues" evidence="7">
    <location>
        <begin position="19"/>
        <end position="32"/>
    </location>
</feature>
<keyword evidence="12" id="KW-1185">Reference proteome</keyword>
<evidence type="ECO:0000256" key="1">
    <source>
        <dbReference type="ARBA" id="ARBA00004446"/>
    </source>
</evidence>
<comment type="caution">
    <text evidence="10">The sequence shown here is derived from an EMBL/GenBank/DDBJ whole genome shotgun (WGS) entry which is preliminary data.</text>
</comment>
<feature type="transmembrane region" description="Helical" evidence="8">
    <location>
        <begin position="92"/>
        <end position="113"/>
    </location>
</feature>
<dbReference type="InterPro" id="IPR000515">
    <property type="entry name" value="MetI-like"/>
</dbReference>
<evidence type="ECO:0000313" key="12">
    <source>
        <dbReference type="Proteomes" id="UP000708148"/>
    </source>
</evidence>
<dbReference type="OrthoDB" id="565519at2759"/>
<evidence type="ECO:0000256" key="2">
    <source>
        <dbReference type="ARBA" id="ARBA00022448"/>
    </source>
</evidence>
<dbReference type="CDD" id="cd06261">
    <property type="entry name" value="TM_PBP2"/>
    <property type="match status" value="1"/>
</dbReference>
<dbReference type="Gene3D" id="1.10.3720.10">
    <property type="entry name" value="MetI-like"/>
    <property type="match status" value="1"/>
</dbReference>
<dbReference type="EMBL" id="CAJHUC010001649">
    <property type="protein sequence ID" value="CAD7701871.1"/>
    <property type="molecule type" value="Genomic_DNA"/>
</dbReference>
<comment type="subcellular location">
    <subcellularLocation>
        <location evidence="1">Plastid membrane</location>
        <topology evidence="1">Multi-pass membrane protein</topology>
    </subcellularLocation>
</comment>
<feature type="transmembrane region" description="Helical" evidence="8">
    <location>
        <begin position="275"/>
        <end position="296"/>
    </location>
</feature>
<dbReference type="AlphaFoldDB" id="A0A8S1J4B6"/>
<dbReference type="PANTHER" id="PTHR30406:SF1">
    <property type="entry name" value="SULFATE TRANSPORT SYSTEM PERMEASE PROTEIN CYSW"/>
    <property type="match status" value="1"/>
</dbReference>
<sequence length="307" mass="32761">MRQQGVGRRRGRRPLGDPARGGGGGGLGSGGEGDAEPVDTWQKGLLVGIAASYVTLVVLLPFANVFLSAFAKGVGPFVENVLDPDFLHAMKMTLILAAICVPLNTLFGVVAAVKIARNDFFGKSFLISLLDLPFSISPVVVGLMLVLLYGREGLFAPILREYGFTVVFAFPGMVLATLFVTLPFVARELIPLLEGLDPAEEEAARTLGANDLEVFFNVTLPNIKWGLLYGVILTNARAVGEFGAISVISGNIIGQTQTLTLFVESAYKEYNTEGAYAASVLLSTIALLTLVLKGWLERIAARERGEA</sequence>
<evidence type="ECO:0000256" key="4">
    <source>
        <dbReference type="ARBA" id="ARBA00022989"/>
    </source>
</evidence>
<evidence type="ECO:0000256" key="6">
    <source>
        <dbReference type="ARBA" id="ARBA00023136"/>
    </source>
</evidence>
<dbReference type="NCBIfam" id="TIGR02140">
    <property type="entry name" value="permease_CysW"/>
    <property type="match status" value="1"/>
</dbReference>
<dbReference type="PROSITE" id="PS50928">
    <property type="entry name" value="ABC_TM1"/>
    <property type="match status" value="1"/>
</dbReference>
<keyword evidence="6 8" id="KW-0472">Membrane</keyword>
<proteinExistence type="predicted"/>
<evidence type="ECO:0000313" key="10">
    <source>
        <dbReference type="EMBL" id="CAD7700640.1"/>
    </source>
</evidence>
<evidence type="ECO:0000313" key="11">
    <source>
        <dbReference type="EMBL" id="CAD7701871.1"/>
    </source>
</evidence>
<evidence type="ECO:0000256" key="8">
    <source>
        <dbReference type="SAM" id="Phobius"/>
    </source>
</evidence>
<dbReference type="Pfam" id="PF00528">
    <property type="entry name" value="BPD_transp_1"/>
    <property type="match status" value="1"/>
</dbReference>
<feature type="transmembrane region" description="Helical" evidence="8">
    <location>
        <begin position="45"/>
        <end position="71"/>
    </location>
</feature>
<organism evidence="10 12">
    <name type="scientific">Ostreobium quekettii</name>
    <dbReference type="NCBI Taxonomy" id="121088"/>
    <lineage>
        <taxon>Eukaryota</taxon>
        <taxon>Viridiplantae</taxon>
        <taxon>Chlorophyta</taxon>
        <taxon>core chlorophytes</taxon>
        <taxon>Ulvophyceae</taxon>
        <taxon>TCBD clade</taxon>
        <taxon>Bryopsidales</taxon>
        <taxon>Ostreobineae</taxon>
        <taxon>Ostreobiaceae</taxon>
        <taxon>Ostreobium</taxon>
    </lineage>
</organism>
<evidence type="ECO:0000256" key="5">
    <source>
        <dbReference type="ARBA" id="ARBA00023032"/>
    </source>
</evidence>
<dbReference type="GO" id="GO:0015419">
    <property type="term" value="F:ABC-type sulfate transporter activity"/>
    <property type="evidence" value="ECO:0007669"/>
    <property type="project" value="InterPro"/>
</dbReference>
<feature type="transmembrane region" description="Helical" evidence="8">
    <location>
        <begin position="125"/>
        <end position="150"/>
    </location>
</feature>
<keyword evidence="2" id="KW-0813">Transport</keyword>
<dbReference type="GO" id="GO:0005886">
    <property type="term" value="C:plasma membrane"/>
    <property type="evidence" value="ECO:0007669"/>
    <property type="project" value="InterPro"/>
</dbReference>
<keyword evidence="3 8" id="KW-0812">Transmembrane</keyword>
<dbReference type="EMBL" id="CAJHUC010001314">
    <property type="protein sequence ID" value="CAD7700640.1"/>
    <property type="molecule type" value="Genomic_DNA"/>
</dbReference>
<dbReference type="PANTHER" id="PTHR30406">
    <property type="entry name" value="SULFATE TRANSPORT SYSTEM PERMEASE PROTEIN"/>
    <property type="match status" value="1"/>
</dbReference>
<reference evidence="10" key="1">
    <citation type="submission" date="2020-12" db="EMBL/GenBank/DDBJ databases">
        <authorList>
            <person name="Iha C."/>
        </authorList>
    </citation>
    <scope>NUCLEOTIDE SEQUENCE</scope>
</reference>
<dbReference type="NCBIfam" id="TIGR00969">
    <property type="entry name" value="3a0106s02"/>
    <property type="match status" value="1"/>
</dbReference>
<dbReference type="InterPro" id="IPR035906">
    <property type="entry name" value="MetI-like_sf"/>
</dbReference>
<keyword evidence="5" id="KW-0764">Sulfate transport</keyword>
<evidence type="ECO:0000259" key="9">
    <source>
        <dbReference type="PROSITE" id="PS50928"/>
    </source>
</evidence>
<keyword evidence="4 8" id="KW-1133">Transmembrane helix</keyword>
<accession>A0A8S1J4B6</accession>
<feature type="domain" description="ABC transmembrane type-1" evidence="9">
    <location>
        <begin position="90"/>
        <end position="293"/>
    </location>
</feature>